<evidence type="ECO:0000256" key="5">
    <source>
        <dbReference type="ARBA" id="ARBA00022679"/>
    </source>
</evidence>
<dbReference type="Pfam" id="PF00512">
    <property type="entry name" value="HisKA"/>
    <property type="match status" value="1"/>
</dbReference>
<dbReference type="PROSITE" id="PS50885">
    <property type="entry name" value="HAMP"/>
    <property type="match status" value="1"/>
</dbReference>
<reference evidence="14 15" key="1">
    <citation type="submission" date="2019-10" db="EMBL/GenBank/DDBJ databases">
        <title>Whole-genome sequence of the extremophile Heliorestis acidaminivorans DSM 24790.</title>
        <authorList>
            <person name="Kyndt J.A."/>
            <person name="Meyer T.E."/>
        </authorList>
    </citation>
    <scope>NUCLEOTIDE SEQUENCE [LARGE SCALE GENOMIC DNA]</scope>
    <source>
        <strain evidence="14 15">DSM 24790</strain>
    </source>
</reference>
<evidence type="ECO:0000256" key="2">
    <source>
        <dbReference type="ARBA" id="ARBA00004370"/>
    </source>
</evidence>
<dbReference type="OrthoDB" id="9786919at2"/>
<protein>
    <recommendedName>
        <fullName evidence="3">histidine kinase</fullName>
        <ecNumber evidence="3">2.7.13.3</ecNumber>
    </recommendedName>
</protein>
<evidence type="ECO:0000313" key="15">
    <source>
        <dbReference type="Proteomes" id="UP000468766"/>
    </source>
</evidence>
<keyword evidence="10 11" id="KW-0472">Membrane</keyword>
<dbReference type="GO" id="GO:0005886">
    <property type="term" value="C:plasma membrane"/>
    <property type="evidence" value="ECO:0007669"/>
    <property type="project" value="TreeGrafter"/>
</dbReference>
<accession>A0A6I0EWJ5</accession>
<comment type="subcellular location">
    <subcellularLocation>
        <location evidence="2">Membrane</location>
    </subcellularLocation>
</comment>
<dbReference type="InterPro" id="IPR003660">
    <property type="entry name" value="HAMP_dom"/>
</dbReference>
<dbReference type="InterPro" id="IPR050428">
    <property type="entry name" value="TCS_sensor_his_kinase"/>
</dbReference>
<proteinExistence type="predicted"/>
<dbReference type="AlphaFoldDB" id="A0A6I0EWJ5"/>
<dbReference type="SMART" id="SM00304">
    <property type="entry name" value="HAMP"/>
    <property type="match status" value="1"/>
</dbReference>
<keyword evidence="5" id="KW-0808">Transferase</keyword>
<evidence type="ECO:0000313" key="14">
    <source>
        <dbReference type="EMBL" id="KAB2951517.1"/>
    </source>
</evidence>
<evidence type="ECO:0000256" key="4">
    <source>
        <dbReference type="ARBA" id="ARBA00022553"/>
    </source>
</evidence>
<evidence type="ECO:0000256" key="9">
    <source>
        <dbReference type="ARBA" id="ARBA00023012"/>
    </source>
</evidence>
<evidence type="ECO:0000256" key="1">
    <source>
        <dbReference type="ARBA" id="ARBA00000085"/>
    </source>
</evidence>
<dbReference type="GO" id="GO:0000155">
    <property type="term" value="F:phosphorelay sensor kinase activity"/>
    <property type="evidence" value="ECO:0007669"/>
    <property type="project" value="InterPro"/>
</dbReference>
<dbReference type="InterPro" id="IPR003594">
    <property type="entry name" value="HATPase_dom"/>
</dbReference>
<dbReference type="InterPro" id="IPR004358">
    <property type="entry name" value="Sig_transdc_His_kin-like_C"/>
</dbReference>
<dbReference type="Gene3D" id="1.10.287.130">
    <property type="match status" value="1"/>
</dbReference>
<feature type="domain" description="HAMP" evidence="13">
    <location>
        <begin position="186"/>
        <end position="239"/>
    </location>
</feature>
<dbReference type="FunFam" id="1.10.287.130:FF:000001">
    <property type="entry name" value="Two-component sensor histidine kinase"/>
    <property type="match status" value="1"/>
</dbReference>
<dbReference type="SMART" id="SM00387">
    <property type="entry name" value="HATPase_c"/>
    <property type="match status" value="1"/>
</dbReference>
<dbReference type="PANTHER" id="PTHR45436:SF5">
    <property type="entry name" value="SENSOR HISTIDINE KINASE TRCS"/>
    <property type="match status" value="1"/>
</dbReference>
<dbReference type="FunFam" id="3.30.565.10:FF:000006">
    <property type="entry name" value="Sensor histidine kinase WalK"/>
    <property type="match status" value="1"/>
</dbReference>
<dbReference type="SMART" id="SM00388">
    <property type="entry name" value="HisKA"/>
    <property type="match status" value="1"/>
</dbReference>
<dbReference type="InterPro" id="IPR036097">
    <property type="entry name" value="HisK_dim/P_sf"/>
</dbReference>
<dbReference type="PRINTS" id="PR00344">
    <property type="entry name" value="BCTRLSENSOR"/>
</dbReference>
<feature type="transmembrane region" description="Helical" evidence="11">
    <location>
        <begin position="20"/>
        <end position="43"/>
    </location>
</feature>
<dbReference type="SUPFAM" id="SSF158472">
    <property type="entry name" value="HAMP domain-like"/>
    <property type="match status" value="1"/>
</dbReference>
<dbReference type="RefSeq" id="WP_151621250.1">
    <property type="nucleotide sequence ID" value="NZ_WBXO01000011.1"/>
</dbReference>
<dbReference type="InterPro" id="IPR036890">
    <property type="entry name" value="HATPase_C_sf"/>
</dbReference>
<evidence type="ECO:0000256" key="7">
    <source>
        <dbReference type="ARBA" id="ARBA00022777"/>
    </source>
</evidence>
<dbReference type="Pfam" id="PF00672">
    <property type="entry name" value="HAMP"/>
    <property type="match status" value="1"/>
</dbReference>
<evidence type="ECO:0000256" key="10">
    <source>
        <dbReference type="ARBA" id="ARBA00023136"/>
    </source>
</evidence>
<organism evidence="14 15">
    <name type="scientific">Heliorestis acidaminivorans</name>
    <dbReference type="NCBI Taxonomy" id="553427"/>
    <lineage>
        <taxon>Bacteria</taxon>
        <taxon>Bacillati</taxon>
        <taxon>Bacillota</taxon>
        <taxon>Clostridia</taxon>
        <taxon>Eubacteriales</taxon>
        <taxon>Heliobacteriaceae</taxon>
        <taxon>Heliorestis</taxon>
    </lineage>
</organism>
<comment type="catalytic activity">
    <reaction evidence="1">
        <text>ATP + protein L-histidine = ADP + protein N-phospho-L-histidine.</text>
        <dbReference type="EC" id="2.7.13.3"/>
    </reaction>
</comment>
<evidence type="ECO:0000259" key="12">
    <source>
        <dbReference type="PROSITE" id="PS50109"/>
    </source>
</evidence>
<comment type="caution">
    <text evidence="14">The sequence shown here is derived from an EMBL/GenBank/DDBJ whole genome shotgun (WGS) entry which is preliminary data.</text>
</comment>
<dbReference type="SUPFAM" id="SSF47384">
    <property type="entry name" value="Homodimeric domain of signal transducing histidine kinase"/>
    <property type="match status" value="1"/>
</dbReference>
<dbReference type="CDD" id="cd06225">
    <property type="entry name" value="HAMP"/>
    <property type="match status" value="1"/>
</dbReference>
<evidence type="ECO:0000256" key="3">
    <source>
        <dbReference type="ARBA" id="ARBA00012438"/>
    </source>
</evidence>
<evidence type="ECO:0000256" key="11">
    <source>
        <dbReference type="SAM" id="Phobius"/>
    </source>
</evidence>
<keyword evidence="6 11" id="KW-0812">Transmembrane</keyword>
<evidence type="ECO:0000256" key="8">
    <source>
        <dbReference type="ARBA" id="ARBA00022989"/>
    </source>
</evidence>
<dbReference type="PROSITE" id="PS50109">
    <property type="entry name" value="HIS_KIN"/>
    <property type="match status" value="1"/>
</dbReference>
<keyword evidence="8 11" id="KW-1133">Transmembrane helix</keyword>
<dbReference type="InterPro" id="IPR005467">
    <property type="entry name" value="His_kinase_dom"/>
</dbReference>
<dbReference type="InterPro" id="IPR003661">
    <property type="entry name" value="HisK_dim/P_dom"/>
</dbReference>
<dbReference type="SUPFAM" id="SSF55874">
    <property type="entry name" value="ATPase domain of HSP90 chaperone/DNA topoisomerase II/histidine kinase"/>
    <property type="match status" value="1"/>
</dbReference>
<keyword evidence="15" id="KW-1185">Reference proteome</keyword>
<dbReference type="EC" id="2.7.13.3" evidence="3"/>
<feature type="domain" description="Histidine kinase" evidence="12">
    <location>
        <begin position="247"/>
        <end position="462"/>
    </location>
</feature>
<dbReference type="CDD" id="cd00082">
    <property type="entry name" value="HisKA"/>
    <property type="match status" value="1"/>
</dbReference>
<keyword evidence="9" id="KW-0902">Two-component regulatory system</keyword>
<dbReference type="Gene3D" id="6.10.340.10">
    <property type="match status" value="1"/>
</dbReference>
<keyword evidence="7" id="KW-0418">Kinase</keyword>
<gene>
    <name evidence="14" type="ORF">F9B85_11970</name>
</gene>
<keyword evidence="4" id="KW-0597">Phosphoprotein</keyword>
<dbReference type="PANTHER" id="PTHR45436">
    <property type="entry name" value="SENSOR HISTIDINE KINASE YKOH"/>
    <property type="match status" value="1"/>
</dbReference>
<dbReference type="Proteomes" id="UP000468766">
    <property type="component" value="Unassembled WGS sequence"/>
</dbReference>
<dbReference type="Gene3D" id="3.30.565.10">
    <property type="entry name" value="Histidine kinase-like ATPase, C-terminal domain"/>
    <property type="match status" value="1"/>
</dbReference>
<dbReference type="Pfam" id="PF02518">
    <property type="entry name" value="HATPase_c"/>
    <property type="match status" value="1"/>
</dbReference>
<dbReference type="EMBL" id="WBXO01000011">
    <property type="protein sequence ID" value="KAB2951517.1"/>
    <property type="molecule type" value="Genomic_DNA"/>
</dbReference>
<feature type="transmembrane region" description="Helical" evidence="11">
    <location>
        <begin position="161"/>
        <end position="183"/>
    </location>
</feature>
<evidence type="ECO:0000256" key="6">
    <source>
        <dbReference type="ARBA" id="ARBA00022692"/>
    </source>
</evidence>
<sequence>MWSKIKKLPIPISIKINILYTSILFLILLITSVLTMTTLYYMLYQQAKNEVLVNADNVMVYLSEGKPMNEQLLRANVLSTDITLRIYDSSNFVIFDSNPYMDDGKKENRRQMDRPPKAPKDRFVNQIGKPYYTHTITWKGNQTYTLKFIKPMFGQLDFLEYLGNSLVITNIIGLFITIASGIYMSRKILRPIHDITSTAREIEVTDLSKRIHLGEVRDELHDLASTFNLMLDKIQNGFEQQRRFVSDASHELRTPITIISGYVNMLDRWGKEDPSVLEEGIEAIKTEASNMNQLIEKLLFLARTDQGKQIMNKEPIDIMPLIQEVYQETCLIAPNHQILLGQNESAVVSADAFFLKQMLRIFIDNSIKYTQSGGIISISSRKVDGHMNISIQDNGIGISEKDLDKIFERFYRVDKSRSKETGGIGLGLSIARWISEQHNSVIHIDSSLGKGTTITVKIPLPL</sequence>
<dbReference type="CDD" id="cd00075">
    <property type="entry name" value="HATPase"/>
    <property type="match status" value="1"/>
</dbReference>
<name>A0A6I0EWJ5_9FIRM</name>
<evidence type="ECO:0000259" key="13">
    <source>
        <dbReference type="PROSITE" id="PS50885"/>
    </source>
</evidence>